<protein>
    <submittedName>
        <fullName evidence="1">Uncharacterized protein</fullName>
    </submittedName>
</protein>
<dbReference type="RefSeq" id="WP_126608874.1">
    <property type="nucleotide sequence ID" value="NZ_AP025144.1"/>
</dbReference>
<dbReference type="EMBL" id="BSNX01000073">
    <property type="protein sequence ID" value="GLQ75537.1"/>
    <property type="molecule type" value="Genomic_DNA"/>
</dbReference>
<accession>A0AAV5NYU2</accession>
<evidence type="ECO:0000313" key="1">
    <source>
        <dbReference type="EMBL" id="GLQ75537.1"/>
    </source>
</evidence>
<dbReference type="Proteomes" id="UP001156690">
    <property type="component" value="Unassembled WGS sequence"/>
</dbReference>
<name>A0AAV5NYU2_9VIBR</name>
<gene>
    <name evidence="1" type="ORF">GCM10007932_48990</name>
</gene>
<comment type="caution">
    <text evidence="1">The sequence shown here is derived from an EMBL/GenBank/DDBJ whole genome shotgun (WGS) entry which is preliminary data.</text>
</comment>
<dbReference type="AlphaFoldDB" id="A0AAV5NYU2"/>
<keyword evidence="2" id="KW-1185">Reference proteome</keyword>
<evidence type="ECO:0000313" key="2">
    <source>
        <dbReference type="Proteomes" id="UP001156690"/>
    </source>
</evidence>
<reference evidence="2" key="1">
    <citation type="journal article" date="2019" name="Int. J. Syst. Evol. Microbiol.">
        <title>The Global Catalogue of Microorganisms (GCM) 10K type strain sequencing project: providing services to taxonomists for standard genome sequencing and annotation.</title>
        <authorList>
            <consortium name="The Broad Institute Genomics Platform"/>
            <consortium name="The Broad Institute Genome Sequencing Center for Infectious Disease"/>
            <person name="Wu L."/>
            <person name="Ma J."/>
        </authorList>
    </citation>
    <scope>NUCLEOTIDE SEQUENCE [LARGE SCALE GENOMIC DNA]</scope>
    <source>
        <strain evidence="2">NBRC 15640</strain>
    </source>
</reference>
<organism evidence="1 2">
    <name type="scientific">Vibrio penaeicida</name>
    <dbReference type="NCBI Taxonomy" id="104609"/>
    <lineage>
        <taxon>Bacteria</taxon>
        <taxon>Pseudomonadati</taxon>
        <taxon>Pseudomonadota</taxon>
        <taxon>Gammaproteobacteria</taxon>
        <taxon>Vibrionales</taxon>
        <taxon>Vibrionaceae</taxon>
        <taxon>Vibrio</taxon>
    </lineage>
</organism>
<proteinExistence type="predicted"/>
<sequence length="152" mass="17598">MINPFCLYVTNAEQQLQRFPISAEQDLPDEIGKTLTETKQPIVLSHQGKSDAYALNELFQIFHKLYRPLMRKRGCQVWVHWEQSENTIIQKGAQTLCQIAAMELTGKKVRINFISSDKAMDTNTYFQLLELKGCEYLTAQSVQWNVENDQLL</sequence>